<dbReference type="PROSITE" id="PS51212">
    <property type="entry name" value="WSC"/>
    <property type="match status" value="1"/>
</dbReference>
<feature type="non-terminal residue" evidence="9">
    <location>
        <position position="123"/>
    </location>
</feature>
<evidence type="ECO:0000256" key="2">
    <source>
        <dbReference type="ARBA" id="ARBA00022692"/>
    </source>
</evidence>
<dbReference type="SMART" id="SM00321">
    <property type="entry name" value="WSC"/>
    <property type="match status" value="1"/>
</dbReference>
<dbReference type="InterPro" id="IPR002889">
    <property type="entry name" value="WSC_carb-bd"/>
</dbReference>
<evidence type="ECO:0000256" key="3">
    <source>
        <dbReference type="ARBA" id="ARBA00022729"/>
    </source>
</evidence>
<keyword evidence="10" id="KW-1185">Reference proteome</keyword>
<evidence type="ECO:0000256" key="7">
    <source>
        <dbReference type="SAM" id="SignalP"/>
    </source>
</evidence>
<feature type="domain" description="WSC" evidence="8">
    <location>
        <begin position="32"/>
        <end position="123"/>
    </location>
</feature>
<keyword evidence="5" id="KW-0472">Membrane</keyword>
<protein>
    <recommendedName>
        <fullName evidence="8">WSC domain-containing protein</fullName>
    </recommendedName>
</protein>
<comment type="subcellular location">
    <subcellularLocation>
        <location evidence="1">Membrane</location>
        <topology evidence="1">Single-pass membrane protein</topology>
    </subcellularLocation>
</comment>
<dbReference type="InterPro" id="IPR051836">
    <property type="entry name" value="Kremen_rcpt"/>
</dbReference>
<reference evidence="9" key="1">
    <citation type="submission" date="2022-03" db="EMBL/GenBank/DDBJ databases">
        <authorList>
            <person name="Martin C."/>
        </authorList>
    </citation>
    <scope>NUCLEOTIDE SEQUENCE</scope>
</reference>
<name>A0A8S4NXC6_OWEFU</name>
<evidence type="ECO:0000259" key="8">
    <source>
        <dbReference type="PROSITE" id="PS51212"/>
    </source>
</evidence>
<evidence type="ECO:0000256" key="4">
    <source>
        <dbReference type="ARBA" id="ARBA00022989"/>
    </source>
</evidence>
<evidence type="ECO:0000313" key="9">
    <source>
        <dbReference type="EMBL" id="CAH1785636.1"/>
    </source>
</evidence>
<gene>
    <name evidence="9" type="ORF">OFUS_LOCUS11659</name>
</gene>
<evidence type="ECO:0000256" key="1">
    <source>
        <dbReference type="ARBA" id="ARBA00004167"/>
    </source>
</evidence>
<keyword evidence="6" id="KW-0325">Glycoprotein</keyword>
<evidence type="ECO:0000313" key="10">
    <source>
        <dbReference type="Proteomes" id="UP000749559"/>
    </source>
</evidence>
<dbReference type="OrthoDB" id="10070993at2759"/>
<dbReference type="GO" id="GO:0005886">
    <property type="term" value="C:plasma membrane"/>
    <property type="evidence" value="ECO:0007669"/>
    <property type="project" value="TreeGrafter"/>
</dbReference>
<proteinExistence type="predicted"/>
<dbReference type="EMBL" id="CAIIXF020000006">
    <property type="protein sequence ID" value="CAH1785636.1"/>
    <property type="molecule type" value="Genomic_DNA"/>
</dbReference>
<comment type="caution">
    <text evidence="9">The sequence shown here is derived from an EMBL/GenBank/DDBJ whole genome shotgun (WGS) entry which is preliminary data.</text>
</comment>
<organism evidence="9 10">
    <name type="scientific">Owenia fusiformis</name>
    <name type="common">Polychaete worm</name>
    <dbReference type="NCBI Taxonomy" id="6347"/>
    <lineage>
        <taxon>Eukaryota</taxon>
        <taxon>Metazoa</taxon>
        <taxon>Spiralia</taxon>
        <taxon>Lophotrochozoa</taxon>
        <taxon>Annelida</taxon>
        <taxon>Polychaeta</taxon>
        <taxon>Sedentaria</taxon>
        <taxon>Canalipalpata</taxon>
        <taxon>Sabellida</taxon>
        <taxon>Oweniida</taxon>
        <taxon>Oweniidae</taxon>
        <taxon>Owenia</taxon>
    </lineage>
</organism>
<keyword evidence="3 7" id="KW-0732">Signal</keyword>
<feature type="signal peptide" evidence="7">
    <location>
        <begin position="1"/>
        <end position="28"/>
    </location>
</feature>
<dbReference type="PANTHER" id="PTHR24269">
    <property type="entry name" value="KREMEN PROTEIN"/>
    <property type="match status" value="1"/>
</dbReference>
<dbReference type="PANTHER" id="PTHR24269:SF16">
    <property type="entry name" value="PROTEIN SLG1"/>
    <property type="match status" value="1"/>
</dbReference>
<feature type="chain" id="PRO_5035834368" description="WSC domain-containing protein" evidence="7">
    <location>
        <begin position="29"/>
        <end position="123"/>
    </location>
</feature>
<dbReference type="AlphaFoldDB" id="A0A8S4NXC6"/>
<sequence>QDQRSEKIMMYILLSLAVGLVMLPHINAKCEPAYYLGCFVDAASRDIEYGFAYFPGMTLELCQEHCRNLGYKYTGAQAGSQCFCDNDFGKYGSKPDGECSWKCVGNNQQKCGGHFRNSVYLVR</sequence>
<evidence type="ECO:0000256" key="5">
    <source>
        <dbReference type="ARBA" id="ARBA00023136"/>
    </source>
</evidence>
<accession>A0A8S4NXC6</accession>
<keyword evidence="4" id="KW-1133">Transmembrane helix</keyword>
<evidence type="ECO:0000256" key="6">
    <source>
        <dbReference type="ARBA" id="ARBA00023180"/>
    </source>
</evidence>
<dbReference type="Proteomes" id="UP000749559">
    <property type="component" value="Unassembled WGS sequence"/>
</dbReference>
<dbReference type="Pfam" id="PF01822">
    <property type="entry name" value="WSC"/>
    <property type="match status" value="1"/>
</dbReference>
<keyword evidence="2" id="KW-0812">Transmembrane</keyword>